<name>A0A2I0QZS7_9FLAO</name>
<dbReference type="RefSeq" id="WP_101335442.1">
    <property type="nucleotide sequence ID" value="NZ_PJNI01000017.1"/>
</dbReference>
<dbReference type="OrthoDB" id="698211at2"/>
<evidence type="ECO:0000313" key="2">
    <source>
        <dbReference type="Proteomes" id="UP000236654"/>
    </source>
</evidence>
<accession>A0A2I0QZS7</accession>
<dbReference type="AlphaFoldDB" id="A0A2I0QZS7"/>
<protein>
    <submittedName>
        <fullName evidence="1">Uncharacterized protein</fullName>
    </submittedName>
</protein>
<gene>
    <name evidence="1" type="ORF">CW751_12880</name>
</gene>
<keyword evidence="2" id="KW-1185">Reference proteome</keyword>
<reference evidence="1 2" key="1">
    <citation type="submission" date="2017-12" db="EMBL/GenBank/DDBJ databases">
        <title>The draft genome sequence of Brumimicrobium saltpan LHR20.</title>
        <authorList>
            <person name="Do Z.-J."/>
            <person name="Luo H.-R."/>
        </authorList>
    </citation>
    <scope>NUCLEOTIDE SEQUENCE [LARGE SCALE GENOMIC DNA]</scope>
    <source>
        <strain evidence="1 2">LHR20</strain>
    </source>
</reference>
<organism evidence="1 2">
    <name type="scientific">Brumimicrobium salinarum</name>
    <dbReference type="NCBI Taxonomy" id="2058658"/>
    <lineage>
        <taxon>Bacteria</taxon>
        <taxon>Pseudomonadati</taxon>
        <taxon>Bacteroidota</taxon>
        <taxon>Flavobacteriia</taxon>
        <taxon>Flavobacteriales</taxon>
        <taxon>Crocinitomicaceae</taxon>
        <taxon>Brumimicrobium</taxon>
    </lineage>
</organism>
<dbReference type="Proteomes" id="UP000236654">
    <property type="component" value="Unassembled WGS sequence"/>
</dbReference>
<evidence type="ECO:0000313" key="1">
    <source>
        <dbReference type="EMBL" id="PKR79846.1"/>
    </source>
</evidence>
<comment type="caution">
    <text evidence="1">The sequence shown here is derived from an EMBL/GenBank/DDBJ whole genome shotgun (WGS) entry which is preliminary data.</text>
</comment>
<dbReference type="EMBL" id="PJNI01000017">
    <property type="protein sequence ID" value="PKR79846.1"/>
    <property type="molecule type" value="Genomic_DNA"/>
</dbReference>
<proteinExistence type="predicted"/>
<sequence>MKNDFFTSFVMFLLSLCLGVSLNVNGQLLNNKTGEAFTDRPYFNEEIIRKNKIKTISGGFIHYKLGDILRETDYFREYTFNEKGQLVRQLESRQVANGQDTLVSLYEYDNGNLVALRQKDQYGFYAYIYAYDEKNRVINEEYRRNLNRNEISATNFKLGREFSVSAEKSSYEDYDGQQKRTIYNSYGIPYKHVFTYYDDLGLVTSKVERLIRTSDTKTTFYSYNEKNLIDSIKVRSNSPNFQNKTYVFEYDDYENLVKKEVFKNDDFITQYQVIYHDETMLINDVLIQNIATNFIMVLELRNYTFFD</sequence>